<dbReference type="PANTHER" id="PTHR14559">
    <property type="entry name" value="CASPASE RECRUITMENT DOMAIN FAMILY"/>
    <property type="match status" value="1"/>
</dbReference>
<evidence type="ECO:0000256" key="1">
    <source>
        <dbReference type="ARBA" id="ARBA00022553"/>
    </source>
</evidence>
<dbReference type="Gene3D" id="2.30.42.10">
    <property type="match status" value="1"/>
</dbReference>
<dbReference type="CDD" id="cd06736">
    <property type="entry name" value="PDZ_CARD11_CARD14-like"/>
    <property type="match status" value="1"/>
</dbReference>
<dbReference type="InterPro" id="IPR001478">
    <property type="entry name" value="PDZ"/>
</dbReference>
<dbReference type="Proteomes" id="UP001652624">
    <property type="component" value="Chromosome 14"/>
</dbReference>
<keyword evidence="2 3" id="KW-0175">Coiled coil</keyword>
<feature type="domain" description="CARD" evidence="5">
    <location>
        <begin position="15"/>
        <end position="107"/>
    </location>
</feature>
<feature type="domain" description="PDZ" evidence="4">
    <location>
        <begin position="554"/>
        <end position="644"/>
    </location>
</feature>
<dbReference type="InterPro" id="IPR036034">
    <property type="entry name" value="PDZ_sf"/>
</dbReference>
<protein>
    <submittedName>
        <fullName evidence="7">LOW QUALITY PROTEIN: caspase recruitment domain-containing protein 14</fullName>
    </submittedName>
</protein>
<reference evidence="7" key="1">
    <citation type="submission" date="2025-08" db="UniProtKB">
        <authorList>
            <consortium name="RefSeq"/>
        </authorList>
    </citation>
    <scope>IDENTIFICATION</scope>
</reference>
<evidence type="ECO:0000259" key="4">
    <source>
        <dbReference type="PROSITE" id="PS50106"/>
    </source>
</evidence>
<dbReference type="InterPro" id="IPR011029">
    <property type="entry name" value="DEATH-like_dom_sf"/>
</dbReference>
<dbReference type="Gene3D" id="3.40.50.300">
    <property type="entry name" value="P-loop containing nucleotide triphosphate hydrolases"/>
    <property type="match status" value="1"/>
</dbReference>
<dbReference type="GeneID" id="103128136"/>
<organism evidence="6 7">
    <name type="scientific">Erinaceus europaeus</name>
    <name type="common">Western European hedgehog</name>
    <dbReference type="NCBI Taxonomy" id="9365"/>
    <lineage>
        <taxon>Eukaryota</taxon>
        <taxon>Metazoa</taxon>
        <taxon>Chordata</taxon>
        <taxon>Craniata</taxon>
        <taxon>Vertebrata</taxon>
        <taxon>Euteleostomi</taxon>
        <taxon>Mammalia</taxon>
        <taxon>Eutheria</taxon>
        <taxon>Laurasiatheria</taxon>
        <taxon>Eulipotyphla</taxon>
        <taxon>Erinaceidae</taxon>
        <taxon>Erinaceinae</taxon>
        <taxon>Erinaceus</taxon>
    </lineage>
</organism>
<feature type="coiled-coil region" evidence="3">
    <location>
        <begin position="336"/>
        <end position="405"/>
    </location>
</feature>
<dbReference type="PROSITE" id="PS50209">
    <property type="entry name" value="CARD"/>
    <property type="match status" value="1"/>
</dbReference>
<evidence type="ECO:0000313" key="7">
    <source>
        <dbReference type="RefSeq" id="XP_060027822.1"/>
    </source>
</evidence>
<dbReference type="InterPro" id="IPR001315">
    <property type="entry name" value="CARD"/>
</dbReference>
<dbReference type="RefSeq" id="XP_060027822.1">
    <property type="nucleotide sequence ID" value="XM_060171839.1"/>
</dbReference>
<sequence>MAELCRTNSSLTALDEEVLWELMESHRHRIVRSIYPSRLTPYLRQAKVLGQLDEEEVLYSPRLTNTAMRVGHLLDLLKARGKNEATAFLESLKFHNPDVYTLVTGLQPDVDFSNFSGLMETSKLTECLAGAVSSLQEELSQEKGQKEALRLQCGRLQERLGAAEARAQGLGQLEAEHGRMKREVSAHFHEVLKLKDELLGLSLRYSNSLQEKELAATRCRSLQEELYLTKQELQQEKLSSSCEREFRERALIMGDRDEEVARLKGENERLRSLTFSLAEKDILEQNLDEALESKQELVGRIHSLRGRDMAAEMQRKQYWEEKEQMLLQFQKVQVDCEIYKEKTRALRNQVAELQKERDQAYSARDGAQLEMSQNLTEKDSLRRKVFELTHELGELRQRLLQLQAQAQNRDAGAREPGPRGKQRLVRMFAICPQDDGDSPSSSKSQLWSDLSVTSSRELVDSFRSSSPLPPSQQSLYKRATADFWEEPWSSSSFPDTLEAELGAKAGDTDLDYEIVDRADLPEPEASLQLPPGGLHASVSNIQVRRRRARKILSQVTVLAFQGHELLEQISVIGGNLTGIFIHRVTPGSPADQMALRPGTQILMVDCEATEPLFKAVLEDTTLEQAVGLLQRVTGFCCLSVKVNTEGYKKLVQDLEAKVATSGDSFYIRVNLALEGRTEGELQVHCNDILHVTDTLFQGHPCWYAHRVGPYSTRDSEHGTIPNYSRAQQLLIALIQDMAQQSTSTRKSSGGPQKLVRIISTDKTKANPLGLSFDGGQWDPSKVEEPPTLCFWAESCFTLVPYTLVHSHRPSQPRPVIFVPRLLGKVLSEKLGSLQGFKKCPAEILSPEEYDTLNQRGDIVQEREASGGLSWVTRRTVEFLMEKNNHALLDVRLDSISVLHRMEIFPIVLHVGINEKVAKKLRKALQKLSISEEQLLEACRQEEAKLDKVPCLYSSLAPEGWGDLEALLSCVRQAIADEQKKVVWTEHSPQ</sequence>
<keyword evidence="1" id="KW-0597">Phosphoprotein</keyword>
<name>A0ABM3VU12_ERIEU</name>
<keyword evidence="6" id="KW-1185">Reference proteome</keyword>
<dbReference type="Gene3D" id="1.10.533.10">
    <property type="entry name" value="Death Domain, Fas"/>
    <property type="match status" value="1"/>
</dbReference>
<evidence type="ECO:0000259" key="5">
    <source>
        <dbReference type="PROSITE" id="PS50209"/>
    </source>
</evidence>
<dbReference type="Gene3D" id="2.30.30.40">
    <property type="entry name" value="SH3 Domains"/>
    <property type="match status" value="1"/>
</dbReference>
<dbReference type="Pfam" id="PF00619">
    <property type="entry name" value="CARD"/>
    <property type="match status" value="1"/>
</dbReference>
<proteinExistence type="predicted"/>
<gene>
    <name evidence="7" type="primary">CARD14</name>
</gene>
<accession>A0ABM3VU12</accession>
<dbReference type="PANTHER" id="PTHR14559:SF1">
    <property type="entry name" value="CASPASE RECRUITMENT DOMAIN-CONTAINING PROTEIN 14"/>
    <property type="match status" value="1"/>
</dbReference>
<dbReference type="SUPFAM" id="SSF50156">
    <property type="entry name" value="PDZ domain-like"/>
    <property type="match status" value="1"/>
</dbReference>
<dbReference type="PROSITE" id="PS50106">
    <property type="entry name" value="PDZ"/>
    <property type="match status" value="1"/>
</dbReference>
<feature type="coiled-coil region" evidence="3">
    <location>
        <begin position="132"/>
        <end position="166"/>
    </location>
</feature>
<evidence type="ECO:0000256" key="3">
    <source>
        <dbReference type="SAM" id="Coils"/>
    </source>
</evidence>
<evidence type="ECO:0000313" key="6">
    <source>
        <dbReference type="Proteomes" id="UP001652624"/>
    </source>
</evidence>
<dbReference type="InterPro" id="IPR027417">
    <property type="entry name" value="P-loop_NTPase"/>
</dbReference>
<dbReference type="SUPFAM" id="SSF47986">
    <property type="entry name" value="DEATH domain"/>
    <property type="match status" value="1"/>
</dbReference>
<evidence type="ECO:0000256" key="2">
    <source>
        <dbReference type="ARBA" id="ARBA00023054"/>
    </source>
</evidence>